<reference evidence="1 2" key="1">
    <citation type="submission" date="2020-01" db="EMBL/GenBank/DDBJ databases">
        <title>Draft genome sequence of Aspergillus lentulus IFM 60648.</title>
        <authorList>
            <person name="Takahashi H."/>
            <person name="Yaguchi T."/>
        </authorList>
    </citation>
    <scope>NUCLEOTIDE SEQUENCE [LARGE SCALE GENOMIC DNA]</scope>
    <source>
        <strain evidence="1 2">IFM 60648</strain>
    </source>
</reference>
<proteinExistence type="predicted"/>
<evidence type="ECO:0000313" key="2">
    <source>
        <dbReference type="Proteomes" id="UP000465220"/>
    </source>
</evidence>
<organism evidence="1 2">
    <name type="scientific">Aspergillus lentulus</name>
    <dbReference type="NCBI Taxonomy" id="293939"/>
    <lineage>
        <taxon>Eukaryota</taxon>
        <taxon>Fungi</taxon>
        <taxon>Dikarya</taxon>
        <taxon>Ascomycota</taxon>
        <taxon>Pezizomycotina</taxon>
        <taxon>Eurotiomycetes</taxon>
        <taxon>Eurotiomycetidae</taxon>
        <taxon>Eurotiales</taxon>
        <taxon>Aspergillaceae</taxon>
        <taxon>Aspergillus</taxon>
        <taxon>Aspergillus subgen. Fumigati</taxon>
    </lineage>
</organism>
<comment type="caution">
    <text evidence="1">The sequence shown here is derived from an EMBL/GenBank/DDBJ whole genome shotgun (WGS) entry which is preliminary data.</text>
</comment>
<dbReference type="Proteomes" id="UP000465220">
    <property type="component" value="Unassembled WGS sequence"/>
</dbReference>
<name>A0ABQ1AHY1_ASPLE</name>
<keyword evidence="2" id="KW-1185">Reference proteome</keyword>
<gene>
    <name evidence="1" type="ORF">IFM60648_06294</name>
</gene>
<dbReference type="EMBL" id="BLKI01000036">
    <property type="protein sequence ID" value="GFF82254.1"/>
    <property type="molecule type" value="Genomic_DNA"/>
</dbReference>
<evidence type="ECO:0000313" key="1">
    <source>
        <dbReference type="EMBL" id="GFF82254.1"/>
    </source>
</evidence>
<protein>
    <submittedName>
        <fullName evidence="1">Uncharacterized protein</fullName>
    </submittedName>
</protein>
<sequence>MALKLSICGQCARRARPKAGFLQCDTVHAIGTLLLLKYYILSYDSIDWPIRQPLAEQLLVVLSSAAFALVCHSKPSIQPE</sequence>
<accession>A0ABQ1AHY1</accession>